<protein>
    <recommendedName>
        <fullName evidence="2">Polymerase/histidinol phosphatase N-terminal domain-containing protein</fullName>
    </recommendedName>
</protein>
<dbReference type="Proteomes" id="UP000216682">
    <property type="component" value="Unassembled WGS sequence"/>
</dbReference>
<dbReference type="PANTHER" id="PTHR42924:SF3">
    <property type="entry name" value="POLYMERASE_HISTIDINOL PHOSPHATASE N-TERMINAL DOMAIN-CONTAINING PROTEIN"/>
    <property type="match status" value="1"/>
</dbReference>
<feature type="domain" description="Polymerase/histidinol phosphatase N-terminal" evidence="2">
    <location>
        <begin position="12"/>
        <end position="81"/>
    </location>
</feature>
<dbReference type="GO" id="GO:0035312">
    <property type="term" value="F:5'-3' DNA exonuclease activity"/>
    <property type="evidence" value="ECO:0007669"/>
    <property type="project" value="TreeGrafter"/>
</dbReference>
<accession>A0A265E5B8</accession>
<name>A0A265E5B8_9STAP</name>
<dbReference type="Gene3D" id="3.40.50.300">
    <property type="entry name" value="P-loop containing nucleotide triphosphate hydrolases"/>
    <property type="match status" value="2"/>
</dbReference>
<dbReference type="Gene3D" id="3.20.20.140">
    <property type="entry name" value="Metal-dependent hydrolases"/>
    <property type="match status" value="1"/>
</dbReference>
<evidence type="ECO:0000313" key="3">
    <source>
        <dbReference type="EMBL" id="OZT76710.1"/>
    </source>
</evidence>
<evidence type="ECO:0000256" key="1">
    <source>
        <dbReference type="SAM" id="Coils"/>
    </source>
</evidence>
<dbReference type="GO" id="GO:0016887">
    <property type="term" value="F:ATP hydrolysis activity"/>
    <property type="evidence" value="ECO:0007669"/>
    <property type="project" value="InterPro"/>
</dbReference>
<dbReference type="Pfam" id="PF02811">
    <property type="entry name" value="PHP"/>
    <property type="match status" value="1"/>
</dbReference>
<dbReference type="InterPro" id="IPR052018">
    <property type="entry name" value="PHP_domain"/>
</dbReference>
<gene>
    <name evidence="3" type="ORF">CFN03_09590</name>
</gene>
<evidence type="ECO:0000259" key="2">
    <source>
        <dbReference type="SMART" id="SM00481"/>
    </source>
</evidence>
<dbReference type="InterPro" id="IPR004013">
    <property type="entry name" value="PHP_dom"/>
</dbReference>
<dbReference type="InterPro" id="IPR003141">
    <property type="entry name" value="Pol/His_phosphatase_N"/>
</dbReference>
<dbReference type="InterPro" id="IPR027417">
    <property type="entry name" value="P-loop_NTPase"/>
</dbReference>
<evidence type="ECO:0000313" key="4">
    <source>
        <dbReference type="Proteomes" id="UP000216682"/>
    </source>
</evidence>
<dbReference type="InterPro" id="IPR016195">
    <property type="entry name" value="Pol/histidinol_Pase-like"/>
</dbReference>
<dbReference type="PANTHER" id="PTHR42924">
    <property type="entry name" value="EXONUCLEASE"/>
    <property type="match status" value="1"/>
</dbReference>
<dbReference type="InterPro" id="IPR003959">
    <property type="entry name" value="ATPase_AAA_core"/>
</dbReference>
<dbReference type="AlphaFoldDB" id="A0A265E5B8"/>
<sequence length="926" mass="107378">MSAIKGARWYKTDLHLHTPASSCFIDNKISAREWVDKCIEEKLDCVAVTDHNTGEYIDAIKEEADGTKLTVFPGVEVTCSESKVHILVLFDVDKDSRYVNSFLHKLGIKPNELGEQETFASMQVMDVIREAHAYEGIAIPAHIDQYNGLGTVSHGGRSEIFNSDIVYGAQVVHKSFYNDLDDVEARKEMEGLYASNISEDMLSNWRKALLQTREYPLSLLTFSDNPSEPKSSKHGLWGIGSRVTWLKMDEEVSLGSLRQALTSPTHRVSNDFESSVNPTNLPDVWINKMLIRDTVLNSQEEEELYFNPQMTTIIGGRGTGKSSILRFLRGVFKKNKELEEYKSLFQEQEEFYAEESSSRDGLRRGVLKEASKIEVSFFFHGKKYLLKAEDFKKKIQELSLYEWNLTNNRYKQLNDEEKEAVLQIFNFDIYSQKQIYEIAMRPNSLREIIDNSISEIEDYIHNLLKLKHQYLSQSSIIREIRGEIEYKTRLHAEIELLERRLQKFEESNYQSIVNQRQRFSTEKRLIDEFLRTIEESKEEIQQLKNSSELLSVNDNLLSGIYKEELEKIFSETSNKFNKVNDYIQLALEEVIEINQEVRSEIQRSTWQNDFKKNSSEYISVKEKLQEEGIDELQNLEDLNNEIEAKKEQLNNIERQEGKLEEALQFREDIYNEYLQRKSDITSLRREFLNGVIDDSNHIKIEVKPERDRNYFENEFRRIIQKEDTFIQDINTLMDFCFYGNTRQTIPNLIRKIETVRSGDSDEHINGKFAHVIRNLNDEQLDEIKLLKPEDEIAIKYKDNNGGFQSLSNASAGQKTSAILAFLLSYGTIPLVLDQPEDDLDNNLIYDLIVESLKNTKHKRQVIIVTHNANIPVNGDSEYVIALDSDSTNLSEKCSRSIEVAEVRDAICKIMEGGEEAFKLRALRYNL</sequence>
<dbReference type="Pfam" id="PF13304">
    <property type="entry name" value="AAA_21"/>
    <property type="match status" value="1"/>
</dbReference>
<reference evidence="3 4" key="1">
    <citation type="submission" date="2017-07" db="EMBL/GenBank/DDBJ databases">
        <title>Shotgun whole genome sequences of three halophilic bacterial isolates.</title>
        <authorList>
            <person name="Pozzo T."/>
            <person name="Higdon S.M."/>
            <person name="Quillaguaman J."/>
        </authorList>
    </citation>
    <scope>NUCLEOTIDE SEQUENCE [LARGE SCALE GENOMIC DNA]</scope>
    <source>
        <strain evidence="3 4">BU-1</strain>
    </source>
</reference>
<dbReference type="CDD" id="cd07432">
    <property type="entry name" value="PHP_HisPPase"/>
    <property type="match status" value="1"/>
</dbReference>
<dbReference type="InterPro" id="IPR054787">
    <property type="entry name" value="TrlF_ATPase"/>
</dbReference>
<organism evidence="3 4">
    <name type="scientific">Salinicoccus roseus</name>
    <dbReference type="NCBI Taxonomy" id="45670"/>
    <lineage>
        <taxon>Bacteria</taxon>
        <taxon>Bacillati</taxon>
        <taxon>Bacillota</taxon>
        <taxon>Bacilli</taxon>
        <taxon>Bacillales</taxon>
        <taxon>Staphylococcaceae</taxon>
        <taxon>Salinicoccus</taxon>
    </lineage>
</organism>
<dbReference type="GO" id="GO:0005524">
    <property type="term" value="F:ATP binding"/>
    <property type="evidence" value="ECO:0007669"/>
    <property type="project" value="InterPro"/>
</dbReference>
<proteinExistence type="predicted"/>
<comment type="caution">
    <text evidence="3">The sequence shown here is derived from an EMBL/GenBank/DDBJ whole genome shotgun (WGS) entry which is preliminary data.</text>
</comment>
<dbReference type="EMBL" id="NPEZ01000004">
    <property type="protein sequence ID" value="OZT76710.1"/>
    <property type="molecule type" value="Genomic_DNA"/>
</dbReference>
<feature type="coiled-coil region" evidence="1">
    <location>
        <begin position="487"/>
        <end position="553"/>
    </location>
</feature>
<dbReference type="NCBIfam" id="NF045780">
    <property type="entry name" value="TrlF_fam_ATP"/>
    <property type="match status" value="1"/>
</dbReference>
<dbReference type="SUPFAM" id="SSF89550">
    <property type="entry name" value="PHP domain-like"/>
    <property type="match status" value="1"/>
</dbReference>
<dbReference type="RefSeq" id="WP_094906834.1">
    <property type="nucleotide sequence ID" value="NZ_NPEZ01000004.1"/>
</dbReference>
<dbReference type="SUPFAM" id="SSF52540">
    <property type="entry name" value="P-loop containing nucleoside triphosphate hydrolases"/>
    <property type="match status" value="1"/>
</dbReference>
<feature type="coiled-coil region" evidence="1">
    <location>
        <begin position="621"/>
        <end position="662"/>
    </location>
</feature>
<keyword evidence="1" id="KW-0175">Coiled coil</keyword>
<dbReference type="SMART" id="SM00481">
    <property type="entry name" value="POLIIIAc"/>
    <property type="match status" value="1"/>
</dbReference>
<dbReference type="GO" id="GO:0004534">
    <property type="term" value="F:5'-3' RNA exonuclease activity"/>
    <property type="evidence" value="ECO:0007669"/>
    <property type="project" value="TreeGrafter"/>
</dbReference>